<dbReference type="RefSeq" id="WP_101184230.1">
    <property type="nucleotide sequence ID" value="NZ_CP031218.1"/>
</dbReference>
<proteinExistence type="predicted"/>
<evidence type="ECO:0000313" key="2">
    <source>
        <dbReference type="EMBL" id="PKI81311.1"/>
    </source>
</evidence>
<evidence type="ECO:0000313" key="3">
    <source>
        <dbReference type="Proteomes" id="UP000233248"/>
    </source>
</evidence>
<dbReference type="InterPro" id="IPR058956">
    <property type="entry name" value="MamC"/>
</dbReference>
<comment type="caution">
    <text evidence="2">The sequence shown here is derived from an EMBL/GenBank/DDBJ whole genome shotgun (WGS) entry which is preliminary data.</text>
</comment>
<organism evidence="2 3">
    <name type="scientific">Malaciobacter halophilus</name>
    <dbReference type="NCBI Taxonomy" id="197482"/>
    <lineage>
        <taxon>Bacteria</taxon>
        <taxon>Pseudomonadati</taxon>
        <taxon>Campylobacterota</taxon>
        <taxon>Epsilonproteobacteria</taxon>
        <taxon>Campylobacterales</taxon>
        <taxon>Arcobacteraceae</taxon>
        <taxon>Malaciobacter</taxon>
    </lineage>
</organism>
<dbReference type="OrthoDB" id="5327756at2"/>
<evidence type="ECO:0000256" key="1">
    <source>
        <dbReference type="SAM" id="Phobius"/>
    </source>
</evidence>
<gene>
    <name evidence="2" type="ORF">CP960_04740</name>
</gene>
<keyword evidence="1" id="KW-1133">Transmembrane helix</keyword>
<keyword evidence="1" id="KW-0472">Membrane</keyword>
<dbReference type="Proteomes" id="UP000233248">
    <property type="component" value="Unassembled WGS sequence"/>
</dbReference>
<name>A0A2N1J423_9BACT</name>
<keyword evidence="3" id="KW-1185">Reference proteome</keyword>
<keyword evidence="1" id="KW-0812">Transmembrane</keyword>
<dbReference type="KEGG" id="ahs:AHALO_2090"/>
<dbReference type="Pfam" id="PF26373">
    <property type="entry name" value="MamC"/>
    <property type="match status" value="1"/>
</dbReference>
<accession>A0A2N1J423</accession>
<protein>
    <submittedName>
        <fullName evidence="2">Uncharacterized protein</fullName>
    </submittedName>
</protein>
<sequence length="125" mass="13092">MQNGLINTGEPRNVLGHIVSGAVASAVVSGTINYKKAKEKKLSSNEAIQDTVKKTAQGAIATGTAIATANHIGQQGGFLKAFTAFSVGMAGIYAVEVIDDKLNSKYEQLESSCCEDKLLEEGSNE</sequence>
<feature type="transmembrane region" description="Helical" evidence="1">
    <location>
        <begin position="14"/>
        <end position="34"/>
    </location>
</feature>
<dbReference type="EMBL" id="NXIF01000018">
    <property type="protein sequence ID" value="PKI81311.1"/>
    <property type="molecule type" value="Genomic_DNA"/>
</dbReference>
<dbReference type="AlphaFoldDB" id="A0A2N1J423"/>
<reference evidence="2 3" key="1">
    <citation type="submission" date="2017-09" db="EMBL/GenBank/DDBJ databases">
        <title>Genomics of the genus Arcobacter.</title>
        <authorList>
            <person name="Perez-Cataluna A."/>
            <person name="Figueras M.J."/>
            <person name="Salas-Masso N."/>
        </authorList>
    </citation>
    <scope>NUCLEOTIDE SEQUENCE [LARGE SCALE GENOMIC DNA]</scope>
    <source>
        <strain evidence="2 3">DSM 18005</strain>
    </source>
</reference>